<reference evidence="2" key="1">
    <citation type="journal article" date="2011" name="PLoS Pathog.">
        <title>Comparative genomics yields insights into niche adaptation of plant vascular wilt pathogens.</title>
        <authorList>
            <person name="Klosterman S.J."/>
            <person name="Subbarao K.V."/>
            <person name="Kang S."/>
            <person name="Veronese P."/>
            <person name="Gold S.E."/>
            <person name="Thomma B.P.H.J."/>
            <person name="Chen Z."/>
            <person name="Henrissat B."/>
            <person name="Lee Y.-H."/>
            <person name="Park J."/>
            <person name="Garcia-Pedrajas M.D."/>
            <person name="Barbara D.J."/>
            <person name="Anchieta A."/>
            <person name="de Jonge R."/>
            <person name="Santhanam P."/>
            <person name="Maruthachalam K."/>
            <person name="Atallah Z."/>
            <person name="Amyotte S.G."/>
            <person name="Paz Z."/>
            <person name="Inderbitzin P."/>
            <person name="Hayes R.J."/>
            <person name="Heiman D.I."/>
            <person name="Young S."/>
            <person name="Zeng Q."/>
            <person name="Engels R."/>
            <person name="Galagan J."/>
            <person name="Cuomo C.A."/>
            <person name="Dobinson K.F."/>
            <person name="Ma L.-J."/>
        </authorList>
    </citation>
    <scope>NUCLEOTIDE SEQUENCE [LARGE SCALE GENOMIC DNA]</scope>
    <source>
        <strain evidence="2">VaMs.102 / ATCC MYA-4576 / FGSC 10136</strain>
    </source>
</reference>
<proteinExistence type="predicted"/>
<dbReference type="AlphaFoldDB" id="C9S7Q7"/>
<dbReference type="KEGG" id="val:VDBG_00901"/>
<keyword evidence="2" id="KW-1185">Reference proteome</keyword>
<protein>
    <submittedName>
        <fullName evidence="1">Uncharacterized protein</fullName>
    </submittedName>
</protein>
<dbReference type="Proteomes" id="UP000008698">
    <property type="component" value="Unassembled WGS sequence"/>
</dbReference>
<dbReference type="EMBL" id="DS985214">
    <property type="protein sequence ID" value="EEY14792.1"/>
    <property type="molecule type" value="Genomic_DNA"/>
</dbReference>
<sequence>MRARTSGSTVEASGVFRIGYARKRRVRRGKTATRKRRSQQESAAYEDLFDYGRV</sequence>
<dbReference type="GeneID" id="9530796"/>
<dbReference type="HOGENOM" id="CLU_3052129_0_0_1"/>
<evidence type="ECO:0000313" key="1">
    <source>
        <dbReference type="EMBL" id="EEY14792.1"/>
    </source>
</evidence>
<name>C9S7Q7_VERA1</name>
<organism evidence="2">
    <name type="scientific">Verticillium alfalfae (strain VaMs.102 / ATCC MYA-4576 / FGSC 10136)</name>
    <name type="common">Verticillium wilt of alfalfa</name>
    <name type="synonym">Verticillium albo-atrum</name>
    <dbReference type="NCBI Taxonomy" id="526221"/>
    <lineage>
        <taxon>Eukaryota</taxon>
        <taxon>Fungi</taxon>
        <taxon>Dikarya</taxon>
        <taxon>Ascomycota</taxon>
        <taxon>Pezizomycotina</taxon>
        <taxon>Sordariomycetes</taxon>
        <taxon>Hypocreomycetidae</taxon>
        <taxon>Glomerellales</taxon>
        <taxon>Plectosphaerellaceae</taxon>
        <taxon>Verticillium</taxon>
    </lineage>
</organism>
<accession>C9S7Q7</accession>
<evidence type="ECO:0000313" key="2">
    <source>
        <dbReference type="Proteomes" id="UP000008698"/>
    </source>
</evidence>
<dbReference type="RefSeq" id="XP_003009218.1">
    <property type="nucleotide sequence ID" value="XM_003009172.1"/>
</dbReference>
<gene>
    <name evidence="1" type="ORF">VDBG_00901</name>
</gene>